<evidence type="ECO:0000313" key="2">
    <source>
        <dbReference type="Proteomes" id="UP001217485"/>
    </source>
</evidence>
<name>A0ABT5C8H9_9BACT</name>
<comment type="caution">
    <text evidence="1">The sequence shown here is derived from an EMBL/GenBank/DDBJ whole genome shotgun (WGS) entry which is preliminary data.</text>
</comment>
<accession>A0ABT5C8H9</accession>
<keyword evidence="2" id="KW-1185">Reference proteome</keyword>
<organism evidence="1 2">
    <name type="scientific">Sorangium atrum</name>
    <dbReference type="NCBI Taxonomy" id="2995308"/>
    <lineage>
        <taxon>Bacteria</taxon>
        <taxon>Pseudomonadati</taxon>
        <taxon>Myxococcota</taxon>
        <taxon>Polyangia</taxon>
        <taxon>Polyangiales</taxon>
        <taxon>Polyangiaceae</taxon>
        <taxon>Sorangium</taxon>
    </lineage>
</organism>
<reference evidence="1 2" key="1">
    <citation type="submission" date="2023-01" db="EMBL/GenBank/DDBJ databases">
        <title>Minimal conservation of predation-associated metabolite biosynthetic gene clusters underscores biosynthetic potential of Myxococcota including descriptions for ten novel species: Archangium lansinium sp. nov., Myxococcus landrumus sp. nov., Nannocystis bai.</title>
        <authorList>
            <person name="Ahearne A."/>
            <person name="Stevens C."/>
            <person name="Dowd S."/>
        </authorList>
    </citation>
    <scope>NUCLEOTIDE SEQUENCE [LARGE SCALE GENOMIC DNA]</scope>
    <source>
        <strain evidence="1 2">WIWO2</strain>
    </source>
</reference>
<dbReference type="RefSeq" id="WP_272100899.1">
    <property type="nucleotide sequence ID" value="NZ_JAQNDK010000004.1"/>
</dbReference>
<sequence>MALLFSAAACNDEANDPEDSGDLGEIPATMTPVFLSEDEAREEITRRDEFVSAMSAFDLESRTGAPQPVAVEDYLGVVRKHVLAFSEAEEENVGEQVNAVLDRMAERGLRPPANPPEVRFVRTDGEEEGASAAYTRSGTVFLCDQFFALDPALQIHTVAHELFHIWSRANPDVVRWPAHEALGFFRVQGLTLPPGLADRKITNPDDPLLEEVIHVSFDGAPVDVALATIARSDYEGGSFFDYLDLWLVEPESGALHSLESAEGLFEQLGTTTEYILSAEEISAEHFAIGLLQDVEIRDPELIEAVLLPFKP</sequence>
<proteinExistence type="predicted"/>
<protein>
    <recommendedName>
        <fullName evidence="3">Lipoprotein</fullName>
    </recommendedName>
</protein>
<evidence type="ECO:0000313" key="1">
    <source>
        <dbReference type="EMBL" id="MDC0682741.1"/>
    </source>
</evidence>
<dbReference type="EMBL" id="JAQNDK010000004">
    <property type="protein sequence ID" value="MDC0682741.1"/>
    <property type="molecule type" value="Genomic_DNA"/>
</dbReference>
<gene>
    <name evidence="1" type="ORF">POL72_33750</name>
</gene>
<evidence type="ECO:0008006" key="3">
    <source>
        <dbReference type="Google" id="ProtNLM"/>
    </source>
</evidence>
<dbReference type="Proteomes" id="UP001217485">
    <property type="component" value="Unassembled WGS sequence"/>
</dbReference>